<feature type="domain" description="PPM-type phosphatase" evidence="6">
    <location>
        <begin position="3"/>
        <end position="262"/>
    </location>
</feature>
<evidence type="ECO:0000256" key="1">
    <source>
        <dbReference type="ARBA" id="ARBA00004170"/>
    </source>
</evidence>
<dbReference type="SMART" id="SM00332">
    <property type="entry name" value="PP2Cc"/>
    <property type="match status" value="1"/>
</dbReference>
<accession>A0A7S1BYD7</accession>
<evidence type="ECO:0000259" key="6">
    <source>
        <dbReference type="PROSITE" id="PS51746"/>
    </source>
</evidence>
<proteinExistence type="inferred from homology"/>
<dbReference type="InterPro" id="IPR001932">
    <property type="entry name" value="PPM-type_phosphatase-like_dom"/>
</dbReference>
<comment type="similarity">
    <text evidence="5">Belongs to the PP2C family.</text>
</comment>
<comment type="subcellular location">
    <subcellularLocation>
        <location evidence="1">Membrane</location>
        <topology evidence="1">Peripheral membrane protein</topology>
    </subcellularLocation>
</comment>
<dbReference type="PROSITE" id="PS51746">
    <property type="entry name" value="PPM_2"/>
    <property type="match status" value="1"/>
</dbReference>
<dbReference type="Gene3D" id="3.60.40.10">
    <property type="entry name" value="PPM-type phosphatase domain"/>
    <property type="match status" value="1"/>
</dbReference>
<sequence length="262" mass="29107">MFISTAEEMNPSKRNTMEDVTVVYERFDSVGPDWSFLGVYDGHGGRDIVDFLDDYLEENVARELKLVDDDASVLQRIERAFLITDIQSRQANILTSGATVVVCLIERTPSHTTLYAANCGDARAVLSRNGVARRLTHDHKADDPEEIARIETAGGFIIRNRVLGILAVSRSLGDHALKEYVIGQPFLFDIVLEDTDKFVILACDGVWDVMTDQNAVDIIKKFSDPHDKKDSEKKASLAARCLVDEAISRGSADNITAIVAWF</sequence>
<keyword evidence="2" id="KW-0479">Metal-binding</keyword>
<protein>
    <recommendedName>
        <fullName evidence="6">PPM-type phosphatase domain-containing protein</fullName>
    </recommendedName>
</protein>
<dbReference type="PANTHER" id="PTHR47992">
    <property type="entry name" value="PROTEIN PHOSPHATASE"/>
    <property type="match status" value="1"/>
</dbReference>
<evidence type="ECO:0000256" key="3">
    <source>
        <dbReference type="ARBA" id="ARBA00022801"/>
    </source>
</evidence>
<dbReference type="AlphaFoldDB" id="A0A7S1BYD7"/>
<dbReference type="GO" id="GO:0004722">
    <property type="term" value="F:protein serine/threonine phosphatase activity"/>
    <property type="evidence" value="ECO:0007669"/>
    <property type="project" value="InterPro"/>
</dbReference>
<evidence type="ECO:0000313" key="7">
    <source>
        <dbReference type="EMBL" id="CAD8901833.1"/>
    </source>
</evidence>
<dbReference type="InterPro" id="IPR015655">
    <property type="entry name" value="PP2C"/>
</dbReference>
<evidence type="ECO:0000256" key="2">
    <source>
        <dbReference type="ARBA" id="ARBA00022723"/>
    </source>
</evidence>
<organism evidence="7">
    <name type="scientific">Corethron hystrix</name>
    <dbReference type="NCBI Taxonomy" id="216773"/>
    <lineage>
        <taxon>Eukaryota</taxon>
        <taxon>Sar</taxon>
        <taxon>Stramenopiles</taxon>
        <taxon>Ochrophyta</taxon>
        <taxon>Bacillariophyta</taxon>
        <taxon>Coscinodiscophyceae</taxon>
        <taxon>Corethrophycidae</taxon>
        <taxon>Corethrales</taxon>
        <taxon>Corethraceae</taxon>
        <taxon>Corethron</taxon>
    </lineage>
</organism>
<dbReference type="InterPro" id="IPR000222">
    <property type="entry name" value="PP2C_BS"/>
</dbReference>
<dbReference type="CDD" id="cd00143">
    <property type="entry name" value="PP2Cc"/>
    <property type="match status" value="1"/>
</dbReference>
<evidence type="ECO:0000256" key="5">
    <source>
        <dbReference type="RuleBase" id="RU003465"/>
    </source>
</evidence>
<reference evidence="7" key="1">
    <citation type="submission" date="2021-01" db="EMBL/GenBank/DDBJ databases">
        <authorList>
            <person name="Corre E."/>
            <person name="Pelletier E."/>
            <person name="Niang G."/>
            <person name="Scheremetjew M."/>
            <person name="Finn R."/>
            <person name="Kale V."/>
            <person name="Holt S."/>
            <person name="Cochrane G."/>
            <person name="Meng A."/>
            <person name="Brown T."/>
            <person name="Cohen L."/>
        </authorList>
    </citation>
    <scope>NUCLEOTIDE SEQUENCE</scope>
    <source>
        <strain evidence="7">308</strain>
    </source>
</reference>
<dbReference type="PROSITE" id="PS01032">
    <property type="entry name" value="PPM_1"/>
    <property type="match status" value="1"/>
</dbReference>
<dbReference type="GO" id="GO:0016020">
    <property type="term" value="C:membrane"/>
    <property type="evidence" value="ECO:0007669"/>
    <property type="project" value="UniProtKB-SubCell"/>
</dbReference>
<keyword evidence="3 5" id="KW-0378">Hydrolase</keyword>
<keyword evidence="4 5" id="KW-0904">Protein phosphatase</keyword>
<name>A0A7S1BYD7_9STRA</name>
<evidence type="ECO:0000256" key="4">
    <source>
        <dbReference type="ARBA" id="ARBA00022912"/>
    </source>
</evidence>
<dbReference type="GO" id="GO:0046872">
    <property type="term" value="F:metal ion binding"/>
    <property type="evidence" value="ECO:0007669"/>
    <property type="project" value="UniProtKB-KW"/>
</dbReference>
<dbReference type="EMBL" id="HBFR01039755">
    <property type="protein sequence ID" value="CAD8901833.1"/>
    <property type="molecule type" value="Transcribed_RNA"/>
</dbReference>
<dbReference type="SUPFAM" id="SSF81606">
    <property type="entry name" value="PP2C-like"/>
    <property type="match status" value="1"/>
</dbReference>
<gene>
    <name evidence="7" type="ORF">CHYS00102_LOCUS29052</name>
</gene>
<dbReference type="InterPro" id="IPR036457">
    <property type="entry name" value="PPM-type-like_dom_sf"/>
</dbReference>
<dbReference type="Pfam" id="PF00481">
    <property type="entry name" value="PP2C"/>
    <property type="match status" value="1"/>
</dbReference>